<feature type="region of interest" description="Disordered" evidence="1">
    <location>
        <begin position="224"/>
        <end position="248"/>
    </location>
</feature>
<gene>
    <name evidence="2" type="primary">NCL1_42224</name>
    <name evidence="2" type="ORF">TNCV_887501</name>
</gene>
<dbReference type="Proteomes" id="UP000887159">
    <property type="component" value="Unassembled WGS sequence"/>
</dbReference>
<evidence type="ECO:0000313" key="3">
    <source>
        <dbReference type="Proteomes" id="UP000887159"/>
    </source>
</evidence>
<sequence length="248" mass="27301">MTGTLPPWWVETRQDEVVLAFLDPMLLCQDCSLEQKLVNYSQPHSSNSKLCPKWKTEKEIQTFKTNKNISYLEARKLIALQLSQTYAQVAKPSILTSTTQTDENITKIKCSPLQFLPPLLCVPAPNASPSIPSVSTSSSTTQANLLPSASSLKPTTKIESRLLEPFSAAAPDNSLNTSASSLSIKACPVHTTNKFAALSTEVQASLPLSVCNYYPNSELSNISKVPQNVKQNSKNRRKHTKVQKPEKK</sequence>
<comment type="caution">
    <text evidence="2">The sequence shown here is derived from an EMBL/GenBank/DDBJ whole genome shotgun (WGS) entry which is preliminary data.</text>
</comment>
<evidence type="ECO:0000256" key="1">
    <source>
        <dbReference type="SAM" id="MobiDB-lite"/>
    </source>
</evidence>
<accession>A0A8X6RCK5</accession>
<organism evidence="2 3">
    <name type="scientific">Trichonephila clavipes</name>
    <name type="common">Golden silk orbweaver</name>
    <name type="synonym">Nephila clavipes</name>
    <dbReference type="NCBI Taxonomy" id="2585209"/>
    <lineage>
        <taxon>Eukaryota</taxon>
        <taxon>Metazoa</taxon>
        <taxon>Ecdysozoa</taxon>
        <taxon>Arthropoda</taxon>
        <taxon>Chelicerata</taxon>
        <taxon>Arachnida</taxon>
        <taxon>Araneae</taxon>
        <taxon>Araneomorphae</taxon>
        <taxon>Entelegynae</taxon>
        <taxon>Araneoidea</taxon>
        <taxon>Nephilidae</taxon>
        <taxon>Trichonephila</taxon>
    </lineage>
</organism>
<name>A0A8X6RCK5_TRICX</name>
<protein>
    <submittedName>
        <fullName evidence="2">Uncharacterized protein</fullName>
    </submittedName>
</protein>
<dbReference type="EMBL" id="BMAU01021087">
    <property type="protein sequence ID" value="GFX90052.1"/>
    <property type="molecule type" value="Genomic_DNA"/>
</dbReference>
<evidence type="ECO:0000313" key="2">
    <source>
        <dbReference type="EMBL" id="GFX90052.1"/>
    </source>
</evidence>
<feature type="compositionally biased region" description="Basic residues" evidence="1">
    <location>
        <begin position="233"/>
        <end position="242"/>
    </location>
</feature>
<proteinExistence type="predicted"/>
<keyword evidence="3" id="KW-1185">Reference proteome</keyword>
<reference evidence="2" key="1">
    <citation type="submission" date="2020-08" db="EMBL/GenBank/DDBJ databases">
        <title>Multicomponent nature underlies the extraordinary mechanical properties of spider dragline silk.</title>
        <authorList>
            <person name="Kono N."/>
            <person name="Nakamura H."/>
            <person name="Mori M."/>
            <person name="Yoshida Y."/>
            <person name="Ohtoshi R."/>
            <person name="Malay A.D."/>
            <person name="Moran D.A.P."/>
            <person name="Tomita M."/>
            <person name="Numata K."/>
            <person name="Arakawa K."/>
        </authorList>
    </citation>
    <scope>NUCLEOTIDE SEQUENCE</scope>
</reference>
<dbReference type="AlphaFoldDB" id="A0A8X6RCK5"/>